<dbReference type="EMBL" id="CP015370">
    <property type="protein sequence ID" value="APT35122.1"/>
    <property type="molecule type" value="Genomic_DNA"/>
</dbReference>
<proteinExistence type="predicted"/>
<name>A0AAE8HXW3_9HYPH</name>
<dbReference type="KEGG" id="mphy:MCBMB27_05831"/>
<dbReference type="Proteomes" id="UP000185487">
    <property type="component" value="Plasmid CBMB27-p3"/>
</dbReference>
<keyword evidence="1" id="KW-0614">Plasmid</keyword>
<dbReference type="AlphaFoldDB" id="A0AAE8HXW3"/>
<keyword evidence="3" id="KW-1185">Reference proteome</keyword>
<accession>A0AAE8HXW3</accession>
<dbReference type="RefSeq" id="WP_075382264.1">
    <property type="nucleotide sequence ID" value="NZ_CP015370.1"/>
</dbReference>
<geneLocation type="plasmid" evidence="1 3">
    <name>CBMB27-p3</name>
</geneLocation>
<organism evidence="2 4">
    <name type="scientific">Methylobacterium phyllosphaerae</name>
    <dbReference type="NCBI Taxonomy" id="418223"/>
    <lineage>
        <taxon>Bacteria</taxon>
        <taxon>Pseudomonadati</taxon>
        <taxon>Pseudomonadota</taxon>
        <taxon>Alphaproteobacteria</taxon>
        <taxon>Hyphomicrobiales</taxon>
        <taxon>Methylobacteriaceae</taxon>
        <taxon>Methylobacterium</taxon>
    </lineage>
</organism>
<dbReference type="EMBL" id="FOPK01000044">
    <property type="protein sequence ID" value="SFH68355.1"/>
    <property type="molecule type" value="Genomic_DNA"/>
</dbReference>
<dbReference type="Proteomes" id="UP000199140">
    <property type="component" value="Unassembled WGS sequence"/>
</dbReference>
<evidence type="ECO:0000313" key="2">
    <source>
        <dbReference type="EMBL" id="SFH68355.1"/>
    </source>
</evidence>
<gene>
    <name evidence="1" type="ORF">MCBMB27_05831</name>
    <name evidence="2" type="ORF">SAMN05192567_1442</name>
</gene>
<reference evidence="1 3" key="1">
    <citation type="submission" date="2016-04" db="EMBL/GenBank/DDBJ databases">
        <title>Complete genome sequencing and analysis of CBMB27, Methylobacterium phyllosphaerae isolated from leaf tissues of rice (Oryza sativa L.).</title>
        <authorList>
            <person name="Lee Y."/>
            <person name="Hwangbo K."/>
            <person name="Chung H."/>
            <person name="Yoo J."/>
            <person name="Kim K.Y."/>
            <person name="Sa T.M."/>
            <person name="Um Y."/>
            <person name="Madhaiyan M."/>
        </authorList>
    </citation>
    <scope>NUCLEOTIDE SEQUENCE [LARGE SCALE GENOMIC DNA]</scope>
    <source>
        <strain evidence="1 3">CBMB27</strain>
        <plasmid evidence="1 3">CBMB27-p3</plasmid>
    </source>
</reference>
<evidence type="ECO:0000313" key="3">
    <source>
        <dbReference type="Proteomes" id="UP000185487"/>
    </source>
</evidence>
<protein>
    <submittedName>
        <fullName evidence="2">Uncharacterized protein</fullName>
    </submittedName>
</protein>
<evidence type="ECO:0000313" key="1">
    <source>
        <dbReference type="EMBL" id="APT35122.1"/>
    </source>
</evidence>
<reference evidence="2 4" key="2">
    <citation type="submission" date="2016-10" db="EMBL/GenBank/DDBJ databases">
        <authorList>
            <person name="Varghese N."/>
            <person name="Submissions S."/>
        </authorList>
    </citation>
    <scope>NUCLEOTIDE SEQUENCE [LARGE SCALE GENOMIC DNA]</scope>
    <source>
        <strain evidence="2 4">CBMB27</strain>
    </source>
</reference>
<evidence type="ECO:0000313" key="4">
    <source>
        <dbReference type="Proteomes" id="UP000199140"/>
    </source>
</evidence>
<sequence length="120" mass="13916">MSALYYTTKAKANIYDAVVGVFDELFKELKDLGKKKPETTLSAAKVKIINRVLEDVMDCLENEANFKYLELLDDETLPQYSDAILILAQFDGALKTFRERHFGYYGGEHQWVIRKKEKEE</sequence>